<dbReference type="RefSeq" id="WP_209140534.1">
    <property type="nucleotide sequence ID" value="NZ_JAGHKO010000004.1"/>
</dbReference>
<dbReference type="Proteomes" id="UP000677244">
    <property type="component" value="Unassembled WGS sequence"/>
</dbReference>
<sequence>MPSCKNVLAQAGASLYRDAVDQRIISYLKSLGKEGQIFKTEADAGGQPNMPEGKAGADSDGDGIPDKWETAHRLNPKDPADAAAVKNGGYTRLEEYFHQLLTTGGN</sequence>
<evidence type="ECO:0000313" key="5">
    <source>
        <dbReference type="Proteomes" id="UP000677244"/>
    </source>
</evidence>
<evidence type="ECO:0000256" key="2">
    <source>
        <dbReference type="ARBA" id="ARBA00023180"/>
    </source>
</evidence>
<keyword evidence="1" id="KW-0479">Metal-binding</keyword>
<comment type="caution">
    <text evidence="4">The sequence shown here is derived from an EMBL/GenBank/DDBJ whole genome shotgun (WGS) entry which is preliminary data.</text>
</comment>
<accession>A0ABS3YX31</accession>
<reference evidence="4 5" key="1">
    <citation type="submission" date="2021-03" db="EMBL/GenBank/DDBJ databases">
        <title>Assistant Professor.</title>
        <authorList>
            <person name="Huq M.A."/>
        </authorList>
    </citation>
    <scope>NUCLEOTIDE SEQUENCE [LARGE SCALE GENOMIC DNA]</scope>
    <source>
        <strain evidence="4 5">MAH-29</strain>
    </source>
</reference>
<gene>
    <name evidence="4" type="ORF">J7I42_19535</name>
</gene>
<dbReference type="PANTHER" id="PTHR42970">
    <property type="entry name" value="PECTATE LYASE C-RELATED"/>
    <property type="match status" value="1"/>
</dbReference>
<feature type="region of interest" description="Disordered" evidence="3">
    <location>
        <begin position="40"/>
        <end position="81"/>
    </location>
</feature>
<protein>
    <recommendedName>
        <fullName evidence="6">Pectate lyase</fullName>
    </recommendedName>
</protein>
<evidence type="ECO:0000313" key="4">
    <source>
        <dbReference type="EMBL" id="MBO9202489.1"/>
    </source>
</evidence>
<dbReference type="InterPro" id="IPR052063">
    <property type="entry name" value="Polysaccharide_Lyase_1"/>
</dbReference>
<feature type="compositionally biased region" description="Basic and acidic residues" evidence="3">
    <location>
        <begin position="64"/>
        <end position="80"/>
    </location>
</feature>
<evidence type="ECO:0008006" key="6">
    <source>
        <dbReference type="Google" id="ProtNLM"/>
    </source>
</evidence>
<organism evidence="4 5">
    <name type="scientific">Niastella soli</name>
    <dbReference type="NCBI Taxonomy" id="2821487"/>
    <lineage>
        <taxon>Bacteria</taxon>
        <taxon>Pseudomonadati</taxon>
        <taxon>Bacteroidota</taxon>
        <taxon>Chitinophagia</taxon>
        <taxon>Chitinophagales</taxon>
        <taxon>Chitinophagaceae</taxon>
        <taxon>Niastella</taxon>
    </lineage>
</organism>
<proteinExistence type="predicted"/>
<keyword evidence="2" id="KW-0325">Glycoprotein</keyword>
<dbReference type="EMBL" id="JAGHKO010000004">
    <property type="protein sequence ID" value="MBO9202489.1"/>
    <property type="molecule type" value="Genomic_DNA"/>
</dbReference>
<evidence type="ECO:0000256" key="3">
    <source>
        <dbReference type="SAM" id="MobiDB-lite"/>
    </source>
</evidence>
<evidence type="ECO:0000256" key="1">
    <source>
        <dbReference type="ARBA" id="ARBA00022723"/>
    </source>
</evidence>
<dbReference type="PANTHER" id="PTHR42970:SF1">
    <property type="entry name" value="PECTATE LYASE C-RELATED"/>
    <property type="match status" value="1"/>
</dbReference>
<keyword evidence="5" id="KW-1185">Reference proteome</keyword>
<name>A0ABS3YX31_9BACT</name>